<comment type="caution">
    <text evidence="2">The sequence shown here is derived from an EMBL/GenBank/DDBJ whole genome shotgun (WGS) entry which is preliminary data.</text>
</comment>
<dbReference type="Pfam" id="PF13751">
    <property type="entry name" value="DDE_Tnp_1_6"/>
    <property type="match status" value="1"/>
</dbReference>
<proteinExistence type="predicted"/>
<dbReference type="RefSeq" id="WP_034323823.1">
    <property type="nucleotide sequence ID" value="NZ_JOTP01000021.1"/>
</dbReference>
<name>A0A081L8H0_9BACI</name>
<sequence>YFDMTTRICKVLSDRRIFGVIAHRRFHPTRGLFEKWKFQYNSEHDYYICPSGEKLLYTTTDRKGYRFYKSDAKKCASCPFLESCTRSKNHQKVISRHVWEEHKEKIRQNRLSISGKELYKKRKEKIERSFADSKQLHGLRYCRLRGKQNVSEQVLLTAACQNMKKIATHLAKLG</sequence>
<dbReference type="InterPro" id="IPR025668">
    <property type="entry name" value="Tnp_DDE_dom"/>
</dbReference>
<dbReference type="Proteomes" id="UP000028091">
    <property type="component" value="Unassembled WGS sequence"/>
</dbReference>
<accession>A0A081L8H0</accession>
<protein>
    <submittedName>
        <fullName evidence="2">Transposase</fullName>
    </submittedName>
</protein>
<feature type="non-terminal residue" evidence="2">
    <location>
        <position position="1"/>
    </location>
</feature>
<feature type="domain" description="Transposase DDE" evidence="1">
    <location>
        <begin position="48"/>
        <end position="166"/>
    </location>
</feature>
<dbReference type="AlphaFoldDB" id="A0A081L8H0"/>
<keyword evidence="3" id="KW-1185">Reference proteome</keyword>
<organism evidence="2 3">
    <name type="scientific">Bacillus zhangzhouensis</name>
    <dbReference type="NCBI Taxonomy" id="1178540"/>
    <lineage>
        <taxon>Bacteria</taxon>
        <taxon>Bacillati</taxon>
        <taxon>Bacillota</taxon>
        <taxon>Bacilli</taxon>
        <taxon>Bacillales</taxon>
        <taxon>Bacillaceae</taxon>
        <taxon>Bacillus</taxon>
    </lineage>
</organism>
<dbReference type="EMBL" id="JOTP01000021">
    <property type="protein sequence ID" value="KEP25546.1"/>
    <property type="molecule type" value="Genomic_DNA"/>
</dbReference>
<dbReference type="eggNOG" id="COG3039">
    <property type="taxonomic scope" value="Bacteria"/>
</dbReference>
<gene>
    <name evidence="2" type="ORF">BA70_08595</name>
</gene>
<dbReference type="PANTHER" id="PTHR33408:SF2">
    <property type="entry name" value="TRANSPOSASE DDE DOMAIN-CONTAINING PROTEIN"/>
    <property type="match status" value="1"/>
</dbReference>
<evidence type="ECO:0000313" key="3">
    <source>
        <dbReference type="Proteomes" id="UP000028091"/>
    </source>
</evidence>
<reference evidence="2 3" key="1">
    <citation type="submission" date="2012-09" db="EMBL/GenBank/DDBJ databases">
        <title>Genome Sequence of Bacillus sp. DW5-4.</title>
        <authorList>
            <person name="Lai Q."/>
            <person name="Liu Y."/>
            <person name="Shao Z."/>
        </authorList>
    </citation>
    <scope>NUCLEOTIDE SEQUENCE [LARGE SCALE GENOMIC DNA]</scope>
    <source>
        <strain evidence="2 3">DW5-4</strain>
    </source>
</reference>
<dbReference type="PANTHER" id="PTHR33408">
    <property type="entry name" value="TRANSPOSASE"/>
    <property type="match status" value="1"/>
</dbReference>
<evidence type="ECO:0000313" key="2">
    <source>
        <dbReference type="EMBL" id="KEP25546.1"/>
    </source>
</evidence>
<evidence type="ECO:0000259" key="1">
    <source>
        <dbReference type="Pfam" id="PF13751"/>
    </source>
</evidence>